<dbReference type="WBParaSite" id="Hba_19325">
    <property type="protein sequence ID" value="Hba_19325"/>
    <property type="gene ID" value="Hba_19325"/>
</dbReference>
<keyword evidence="2" id="KW-1185">Reference proteome</keyword>
<sequence length="203" mass="23213">MEMLKVEREDNYDRKPPKRENNKRKGVRFEESTTYEHVIVEKISTTSTAAFLHEQGIEWGSLAEAFNCQDEEERDENAVMTELLDLCSWWADHEHIFKGDVHSGENDEDDEDWLSPLNNCLTGISANVSSSLQNWTNSSTDSVPFASELTHNSHEPALNSKPNDKEELENAFQGIMTDDNEVNQDEIDDPPASDIDFWADVEF</sequence>
<proteinExistence type="predicted"/>
<feature type="compositionally biased region" description="Basic and acidic residues" evidence="1">
    <location>
        <begin position="1"/>
        <end position="20"/>
    </location>
</feature>
<dbReference type="Proteomes" id="UP000095283">
    <property type="component" value="Unplaced"/>
</dbReference>
<feature type="region of interest" description="Disordered" evidence="1">
    <location>
        <begin position="153"/>
        <end position="195"/>
    </location>
</feature>
<evidence type="ECO:0000256" key="1">
    <source>
        <dbReference type="SAM" id="MobiDB-lite"/>
    </source>
</evidence>
<reference evidence="3" key="1">
    <citation type="submission" date="2016-11" db="UniProtKB">
        <authorList>
            <consortium name="WormBaseParasite"/>
        </authorList>
    </citation>
    <scope>IDENTIFICATION</scope>
</reference>
<accession>A0A1I7XNK8</accession>
<protein>
    <submittedName>
        <fullName evidence="3">Ovule protein</fullName>
    </submittedName>
</protein>
<feature type="compositionally biased region" description="Acidic residues" evidence="1">
    <location>
        <begin position="178"/>
        <end position="195"/>
    </location>
</feature>
<name>A0A1I7XNK8_HETBA</name>
<evidence type="ECO:0000313" key="2">
    <source>
        <dbReference type="Proteomes" id="UP000095283"/>
    </source>
</evidence>
<feature type="region of interest" description="Disordered" evidence="1">
    <location>
        <begin position="1"/>
        <end position="27"/>
    </location>
</feature>
<evidence type="ECO:0000313" key="3">
    <source>
        <dbReference type="WBParaSite" id="Hba_19325"/>
    </source>
</evidence>
<dbReference type="AlphaFoldDB" id="A0A1I7XNK8"/>
<organism evidence="2 3">
    <name type="scientific">Heterorhabditis bacteriophora</name>
    <name type="common">Entomopathogenic nematode worm</name>
    <dbReference type="NCBI Taxonomy" id="37862"/>
    <lineage>
        <taxon>Eukaryota</taxon>
        <taxon>Metazoa</taxon>
        <taxon>Ecdysozoa</taxon>
        <taxon>Nematoda</taxon>
        <taxon>Chromadorea</taxon>
        <taxon>Rhabditida</taxon>
        <taxon>Rhabditina</taxon>
        <taxon>Rhabditomorpha</taxon>
        <taxon>Strongyloidea</taxon>
        <taxon>Heterorhabditidae</taxon>
        <taxon>Heterorhabditis</taxon>
    </lineage>
</organism>